<feature type="domain" description="Tyr recombinase" evidence="5">
    <location>
        <begin position="160"/>
        <end position="329"/>
    </location>
</feature>
<accession>A0ABW2QQ27</accession>
<protein>
    <submittedName>
        <fullName evidence="7">Tyrosine-type recombinase/integrase</fullName>
    </submittedName>
</protein>
<gene>
    <name evidence="7" type="ORF">ACFQPB_20365</name>
</gene>
<dbReference type="RefSeq" id="WP_382227299.1">
    <property type="nucleotide sequence ID" value="NZ_JBHTCA010000027.1"/>
</dbReference>
<evidence type="ECO:0000259" key="5">
    <source>
        <dbReference type="PROSITE" id="PS51898"/>
    </source>
</evidence>
<feature type="domain" description="Core-binding (CB)" evidence="6">
    <location>
        <begin position="59"/>
        <end position="138"/>
    </location>
</feature>
<keyword evidence="1" id="KW-0229">DNA integration</keyword>
<dbReference type="InterPro" id="IPR013762">
    <property type="entry name" value="Integrase-like_cat_sf"/>
</dbReference>
<evidence type="ECO:0000313" key="8">
    <source>
        <dbReference type="Proteomes" id="UP001596501"/>
    </source>
</evidence>
<dbReference type="SUPFAM" id="SSF56349">
    <property type="entry name" value="DNA breaking-rejoining enzymes"/>
    <property type="match status" value="1"/>
</dbReference>
<dbReference type="Pfam" id="PF00589">
    <property type="entry name" value="Phage_integrase"/>
    <property type="match status" value="1"/>
</dbReference>
<dbReference type="EMBL" id="JBHTCA010000027">
    <property type="protein sequence ID" value="MFC7411224.1"/>
    <property type="molecule type" value="Genomic_DNA"/>
</dbReference>
<dbReference type="Gene3D" id="1.10.443.10">
    <property type="entry name" value="Intergrase catalytic core"/>
    <property type="match status" value="1"/>
</dbReference>
<dbReference type="InterPro" id="IPR011010">
    <property type="entry name" value="DNA_brk_join_enz"/>
</dbReference>
<dbReference type="InterPro" id="IPR050090">
    <property type="entry name" value="Tyrosine_recombinase_XerCD"/>
</dbReference>
<proteinExistence type="predicted"/>
<dbReference type="PANTHER" id="PTHR30349">
    <property type="entry name" value="PHAGE INTEGRASE-RELATED"/>
    <property type="match status" value="1"/>
</dbReference>
<comment type="caution">
    <text evidence="7">The sequence shown here is derived from an EMBL/GenBank/DDBJ whole genome shotgun (WGS) entry which is preliminary data.</text>
</comment>
<dbReference type="InterPro" id="IPR044068">
    <property type="entry name" value="CB"/>
</dbReference>
<evidence type="ECO:0000256" key="4">
    <source>
        <dbReference type="PROSITE-ProRule" id="PRU01248"/>
    </source>
</evidence>
<dbReference type="PROSITE" id="PS51900">
    <property type="entry name" value="CB"/>
    <property type="match status" value="1"/>
</dbReference>
<evidence type="ECO:0000313" key="7">
    <source>
        <dbReference type="EMBL" id="MFC7411224.1"/>
    </source>
</evidence>
<sequence length="346" mass="39118">MASISKRGDYQYQVIVRRKGYPSQTRTFETRAQAQEWARGVEAKMDEGSFRDRRGLANITLHKALDMYAEKVTPHKAGSDKELQRIRQLQRHPLAMRDMDSLLSRDFAAYRDERLNEVGPSTVRLELALLSHLYTIAIKEWSWPLTHELKNVRKPAAGQGRERRLVGSEKDRLLEAIHRPEARSAVWLDACVRLAIETGMRAGELLSIEWHQVDLSGGVIRLEKTKNGSRRSVPLTEDAVAVLSKLPRSGRRVISGYYDTSGLDRAFKRTCTAAGITGLRFHDLRHQAATDYAPHMKVQQLAKVMGWKTLGMAMRYYNPTDEELVHLVRSSKPAANSDSAESAKAA</sequence>
<keyword evidence="8" id="KW-1185">Reference proteome</keyword>
<organism evidence="7 8">
    <name type="scientific">Hydrogenophaga atypica</name>
    <dbReference type="NCBI Taxonomy" id="249409"/>
    <lineage>
        <taxon>Bacteria</taxon>
        <taxon>Pseudomonadati</taxon>
        <taxon>Pseudomonadota</taxon>
        <taxon>Betaproteobacteria</taxon>
        <taxon>Burkholderiales</taxon>
        <taxon>Comamonadaceae</taxon>
        <taxon>Hydrogenophaga</taxon>
    </lineage>
</organism>
<dbReference type="InterPro" id="IPR002104">
    <property type="entry name" value="Integrase_catalytic"/>
</dbReference>
<reference evidence="8" key="1">
    <citation type="journal article" date="2019" name="Int. J. Syst. Evol. Microbiol.">
        <title>The Global Catalogue of Microorganisms (GCM) 10K type strain sequencing project: providing services to taxonomists for standard genome sequencing and annotation.</title>
        <authorList>
            <consortium name="The Broad Institute Genomics Platform"/>
            <consortium name="The Broad Institute Genome Sequencing Center for Infectious Disease"/>
            <person name="Wu L."/>
            <person name="Ma J."/>
        </authorList>
    </citation>
    <scope>NUCLEOTIDE SEQUENCE [LARGE SCALE GENOMIC DNA]</scope>
    <source>
        <strain evidence="8">CGMCC 1.12371</strain>
    </source>
</reference>
<evidence type="ECO:0000256" key="1">
    <source>
        <dbReference type="ARBA" id="ARBA00022908"/>
    </source>
</evidence>
<dbReference type="PANTHER" id="PTHR30349:SF94">
    <property type="entry name" value="INTEGRASE_RECOMBINASE HI_1414-RELATED"/>
    <property type="match status" value="1"/>
</dbReference>
<name>A0ABW2QQ27_9BURK</name>
<evidence type="ECO:0000256" key="2">
    <source>
        <dbReference type="ARBA" id="ARBA00023125"/>
    </source>
</evidence>
<evidence type="ECO:0000256" key="3">
    <source>
        <dbReference type="ARBA" id="ARBA00023172"/>
    </source>
</evidence>
<evidence type="ECO:0000259" key="6">
    <source>
        <dbReference type="PROSITE" id="PS51900"/>
    </source>
</evidence>
<dbReference type="PROSITE" id="PS51898">
    <property type="entry name" value="TYR_RECOMBINASE"/>
    <property type="match status" value="1"/>
</dbReference>
<keyword evidence="3" id="KW-0233">DNA recombination</keyword>
<keyword evidence="2 4" id="KW-0238">DNA-binding</keyword>
<dbReference type="CDD" id="cd00796">
    <property type="entry name" value="INT_Rci_Hp1_C"/>
    <property type="match status" value="1"/>
</dbReference>
<dbReference type="Proteomes" id="UP001596501">
    <property type="component" value="Unassembled WGS sequence"/>
</dbReference>